<dbReference type="Proteomes" id="UP001281410">
    <property type="component" value="Unassembled WGS sequence"/>
</dbReference>
<evidence type="ECO:0000313" key="2">
    <source>
        <dbReference type="EMBL" id="KAK3212609.1"/>
    </source>
</evidence>
<feature type="region of interest" description="Disordered" evidence="1">
    <location>
        <begin position="100"/>
        <end position="127"/>
    </location>
</feature>
<sequence length="214" mass="23984">MSGMLVQCGEHWKGNQFTRPIEFAFYLNKKDKGSYDGLVEMKYQRTRVSRDKFELKITSHVKMEDDAITLSIMSDDDVDFVMTHKEKHVVVDDNDSFESIDTLESSDSSKTSDTEDDSGGDDGGQAATEDGIEELERLSAYFYVLEQSNPVTVTKIKTDSKNRFKYGFNAVGASIEGFSYIIRPVIAIDATHLKARTKDVLLVAVCKDGNEMMG</sequence>
<keyword evidence="3" id="KW-1185">Reference proteome</keyword>
<organism evidence="2 3">
    <name type="scientific">Dipteronia sinensis</name>
    <dbReference type="NCBI Taxonomy" id="43782"/>
    <lineage>
        <taxon>Eukaryota</taxon>
        <taxon>Viridiplantae</taxon>
        <taxon>Streptophyta</taxon>
        <taxon>Embryophyta</taxon>
        <taxon>Tracheophyta</taxon>
        <taxon>Spermatophyta</taxon>
        <taxon>Magnoliopsida</taxon>
        <taxon>eudicotyledons</taxon>
        <taxon>Gunneridae</taxon>
        <taxon>Pentapetalae</taxon>
        <taxon>rosids</taxon>
        <taxon>malvids</taxon>
        <taxon>Sapindales</taxon>
        <taxon>Sapindaceae</taxon>
        <taxon>Hippocastanoideae</taxon>
        <taxon>Acereae</taxon>
        <taxon>Dipteronia</taxon>
    </lineage>
</organism>
<dbReference type="AlphaFoldDB" id="A0AAE0AF34"/>
<reference evidence="2" key="1">
    <citation type="journal article" date="2023" name="Plant J.">
        <title>Genome sequences and population genomics provide insights into the demographic history, inbreeding, and mutation load of two 'living fossil' tree species of Dipteronia.</title>
        <authorList>
            <person name="Feng Y."/>
            <person name="Comes H.P."/>
            <person name="Chen J."/>
            <person name="Zhu S."/>
            <person name="Lu R."/>
            <person name="Zhang X."/>
            <person name="Li P."/>
            <person name="Qiu J."/>
            <person name="Olsen K.M."/>
            <person name="Qiu Y."/>
        </authorList>
    </citation>
    <scope>NUCLEOTIDE SEQUENCE</scope>
    <source>
        <strain evidence="2">NBL</strain>
    </source>
</reference>
<comment type="caution">
    <text evidence="2">The sequence shown here is derived from an EMBL/GenBank/DDBJ whole genome shotgun (WGS) entry which is preliminary data.</text>
</comment>
<proteinExistence type="predicted"/>
<name>A0AAE0AF34_9ROSI</name>
<protein>
    <submittedName>
        <fullName evidence="2">Uncharacterized protein</fullName>
    </submittedName>
</protein>
<evidence type="ECO:0000313" key="3">
    <source>
        <dbReference type="Proteomes" id="UP001281410"/>
    </source>
</evidence>
<evidence type="ECO:0000256" key="1">
    <source>
        <dbReference type="SAM" id="MobiDB-lite"/>
    </source>
</evidence>
<dbReference type="EMBL" id="JANJYJ010000005">
    <property type="protein sequence ID" value="KAK3212609.1"/>
    <property type="molecule type" value="Genomic_DNA"/>
</dbReference>
<gene>
    <name evidence="2" type="ORF">Dsin_017315</name>
</gene>
<accession>A0AAE0AF34</accession>